<name>A0A7J7JPM7_BUGNE</name>
<keyword evidence="1" id="KW-1133">Transmembrane helix</keyword>
<dbReference type="AlphaFoldDB" id="A0A7J7JPM7"/>
<gene>
    <name evidence="2" type="ORF">EB796_014288</name>
</gene>
<dbReference type="EMBL" id="VXIV02002100">
    <property type="protein sequence ID" value="KAF6027388.1"/>
    <property type="molecule type" value="Genomic_DNA"/>
</dbReference>
<proteinExistence type="predicted"/>
<reference evidence="2" key="1">
    <citation type="submission" date="2020-06" db="EMBL/GenBank/DDBJ databases">
        <title>Draft genome of Bugula neritina, a colonial animal packing powerful symbionts and potential medicines.</title>
        <authorList>
            <person name="Rayko M."/>
        </authorList>
    </citation>
    <scope>NUCLEOTIDE SEQUENCE [LARGE SCALE GENOMIC DNA]</scope>
    <source>
        <strain evidence="2">Kwan_BN1</strain>
    </source>
</reference>
<keyword evidence="3" id="KW-1185">Reference proteome</keyword>
<dbReference type="Proteomes" id="UP000593567">
    <property type="component" value="Unassembled WGS sequence"/>
</dbReference>
<dbReference type="Gene3D" id="1.20.1070.10">
    <property type="entry name" value="Rhodopsin 7-helix transmembrane proteins"/>
    <property type="match status" value="1"/>
</dbReference>
<dbReference type="CDD" id="cd00637">
    <property type="entry name" value="7tm_classA_rhodopsin-like"/>
    <property type="match status" value="1"/>
</dbReference>
<keyword evidence="1" id="KW-0472">Membrane</keyword>
<feature type="transmembrane region" description="Helical" evidence="1">
    <location>
        <begin position="170"/>
        <end position="194"/>
    </location>
</feature>
<protein>
    <recommendedName>
        <fullName evidence="4">G-protein coupled receptors family 1 profile domain-containing protein</fullName>
    </recommendedName>
</protein>
<feature type="transmembrane region" description="Helical" evidence="1">
    <location>
        <begin position="86"/>
        <end position="106"/>
    </location>
</feature>
<dbReference type="SUPFAM" id="SSF81321">
    <property type="entry name" value="Family A G protein-coupled receptor-like"/>
    <property type="match status" value="1"/>
</dbReference>
<accession>A0A7J7JPM7</accession>
<organism evidence="2 3">
    <name type="scientific">Bugula neritina</name>
    <name type="common">Brown bryozoan</name>
    <name type="synonym">Sertularia neritina</name>
    <dbReference type="NCBI Taxonomy" id="10212"/>
    <lineage>
        <taxon>Eukaryota</taxon>
        <taxon>Metazoa</taxon>
        <taxon>Spiralia</taxon>
        <taxon>Lophotrochozoa</taxon>
        <taxon>Bryozoa</taxon>
        <taxon>Gymnolaemata</taxon>
        <taxon>Cheilostomatida</taxon>
        <taxon>Flustrina</taxon>
        <taxon>Buguloidea</taxon>
        <taxon>Bugulidae</taxon>
        <taxon>Bugula</taxon>
    </lineage>
</organism>
<evidence type="ECO:0000313" key="2">
    <source>
        <dbReference type="EMBL" id="KAF6027388.1"/>
    </source>
</evidence>
<feature type="transmembrane region" description="Helical" evidence="1">
    <location>
        <begin position="126"/>
        <end position="149"/>
    </location>
</feature>
<feature type="transmembrane region" description="Helical" evidence="1">
    <location>
        <begin position="33"/>
        <end position="56"/>
    </location>
</feature>
<evidence type="ECO:0008006" key="4">
    <source>
        <dbReference type="Google" id="ProtNLM"/>
    </source>
</evidence>
<sequence length="254" mass="27868">MNCGASDAAASIVFAFISLTCDLEDVINGQSQRVISIANSAMASIIVAAALLRAYVIGISSYERYVSLCDPFNYETNKVVQNIGSFFASCWVGCPVVMTILEIAFFRGTDQCFTASGSGVQSAIKTVTVFFLYFIPGVITVVCLFNVGLELRRMSRRAALPAGDDAVKTASQYVLFTSILFYFSYAIATIAILVKKYSNLTTDQKEIGISVLNTYESLYNIFNVLVFIYLHPVYLKQVRKVLLCQRTAVVTPST</sequence>
<evidence type="ECO:0000313" key="3">
    <source>
        <dbReference type="Proteomes" id="UP000593567"/>
    </source>
</evidence>
<evidence type="ECO:0000256" key="1">
    <source>
        <dbReference type="SAM" id="Phobius"/>
    </source>
</evidence>
<comment type="caution">
    <text evidence="2">The sequence shown here is derived from an EMBL/GenBank/DDBJ whole genome shotgun (WGS) entry which is preliminary data.</text>
</comment>
<feature type="transmembrane region" description="Helical" evidence="1">
    <location>
        <begin position="218"/>
        <end position="235"/>
    </location>
</feature>
<dbReference type="OrthoDB" id="6147321at2759"/>
<keyword evidence="1" id="KW-0812">Transmembrane</keyword>